<dbReference type="InterPro" id="IPR007419">
    <property type="entry name" value="BFD-like_2Fe2S-bd_dom"/>
</dbReference>
<evidence type="ECO:0000256" key="8">
    <source>
        <dbReference type="ARBA" id="ARBA00023004"/>
    </source>
</evidence>
<dbReference type="Pfam" id="PF01568">
    <property type="entry name" value="Molydop_binding"/>
    <property type="match status" value="1"/>
</dbReference>
<dbReference type="Pfam" id="PF04324">
    <property type="entry name" value="Fer2_BFD"/>
    <property type="match status" value="1"/>
</dbReference>
<dbReference type="GO" id="GO:0016491">
    <property type="term" value="F:oxidoreductase activity"/>
    <property type="evidence" value="ECO:0007669"/>
    <property type="project" value="UniProtKB-KW"/>
</dbReference>
<dbReference type="SMART" id="SM00926">
    <property type="entry name" value="Molybdop_Fe4S4"/>
    <property type="match status" value="1"/>
</dbReference>
<comment type="similarity">
    <text evidence="3">Belongs to the prokaryotic molybdopterin-containing oxidoreductase family. NasA/NapA/NarB subfamily.</text>
</comment>
<evidence type="ECO:0000256" key="6">
    <source>
        <dbReference type="ARBA" id="ARBA00022723"/>
    </source>
</evidence>
<dbReference type="InterPro" id="IPR006655">
    <property type="entry name" value="Mopterin_OxRdtase_prok_CS"/>
</dbReference>
<dbReference type="AlphaFoldDB" id="A0A8D5AJT4"/>
<dbReference type="GO" id="GO:0042128">
    <property type="term" value="P:nitrate assimilation"/>
    <property type="evidence" value="ECO:0007669"/>
    <property type="project" value="UniProtKB-KW"/>
</dbReference>
<feature type="domain" description="4Fe-4S Mo/W bis-MGD-type" evidence="11">
    <location>
        <begin position="8"/>
        <end position="61"/>
    </location>
</feature>
<evidence type="ECO:0000256" key="7">
    <source>
        <dbReference type="ARBA" id="ARBA00023002"/>
    </source>
</evidence>
<dbReference type="PANTHER" id="PTHR43105:SF9">
    <property type="entry name" value="NADPH-FE(3+) OXIDOREDUCTASE SUBUNIT ALPHA"/>
    <property type="match status" value="1"/>
</dbReference>
<dbReference type="GO" id="GO:0016020">
    <property type="term" value="C:membrane"/>
    <property type="evidence" value="ECO:0007669"/>
    <property type="project" value="TreeGrafter"/>
</dbReference>
<dbReference type="RefSeq" id="WP_221048389.1">
    <property type="nucleotide sequence ID" value="NZ_AP019782.1"/>
</dbReference>
<dbReference type="PANTHER" id="PTHR43105">
    <property type="entry name" value="RESPIRATORY NITRATE REDUCTASE"/>
    <property type="match status" value="1"/>
</dbReference>
<dbReference type="GO" id="GO:0045333">
    <property type="term" value="P:cellular respiration"/>
    <property type="evidence" value="ECO:0007669"/>
    <property type="project" value="UniProtKB-ARBA"/>
</dbReference>
<organism evidence="12 13">
    <name type="scientific">Methylogaea oryzae</name>
    <dbReference type="NCBI Taxonomy" id="1295382"/>
    <lineage>
        <taxon>Bacteria</taxon>
        <taxon>Pseudomonadati</taxon>
        <taxon>Pseudomonadota</taxon>
        <taxon>Gammaproteobacteria</taxon>
        <taxon>Methylococcales</taxon>
        <taxon>Methylococcaceae</taxon>
        <taxon>Methylogaea</taxon>
    </lineage>
</organism>
<evidence type="ECO:0000256" key="3">
    <source>
        <dbReference type="ARBA" id="ARBA00008747"/>
    </source>
</evidence>
<dbReference type="InterPro" id="IPR006657">
    <property type="entry name" value="MoPterin_dinucl-bd_dom"/>
</dbReference>
<evidence type="ECO:0000256" key="9">
    <source>
        <dbReference type="ARBA" id="ARBA00023014"/>
    </source>
</evidence>
<dbReference type="InterPro" id="IPR041957">
    <property type="entry name" value="CT_Nitrate-R-NapA-like"/>
</dbReference>
<evidence type="ECO:0000313" key="12">
    <source>
        <dbReference type="EMBL" id="BBL70381.1"/>
    </source>
</evidence>
<evidence type="ECO:0000256" key="5">
    <source>
        <dbReference type="ARBA" id="ARBA00022505"/>
    </source>
</evidence>
<dbReference type="KEGG" id="moz:MoryE10_09870"/>
<evidence type="ECO:0000256" key="4">
    <source>
        <dbReference type="ARBA" id="ARBA00022485"/>
    </source>
</evidence>
<evidence type="ECO:0000259" key="11">
    <source>
        <dbReference type="PROSITE" id="PS51669"/>
    </source>
</evidence>
<keyword evidence="13" id="KW-1185">Reference proteome</keyword>
<dbReference type="GO" id="GO:1990204">
    <property type="term" value="C:oxidoreductase complex"/>
    <property type="evidence" value="ECO:0007669"/>
    <property type="project" value="UniProtKB-ARBA"/>
</dbReference>
<dbReference type="GO" id="GO:0043546">
    <property type="term" value="F:molybdopterin cofactor binding"/>
    <property type="evidence" value="ECO:0007669"/>
    <property type="project" value="InterPro"/>
</dbReference>
<dbReference type="Pfam" id="PF04879">
    <property type="entry name" value="Molybdop_Fe4S4"/>
    <property type="match status" value="1"/>
</dbReference>
<comment type="cofactor">
    <cofactor evidence="2">
        <name>[4Fe-4S] cluster</name>
        <dbReference type="ChEBI" id="CHEBI:49883"/>
    </cofactor>
</comment>
<dbReference type="PROSITE" id="PS00932">
    <property type="entry name" value="MOLYBDOPTERIN_PROK_3"/>
    <property type="match status" value="1"/>
</dbReference>
<keyword evidence="6" id="KW-0479">Metal-binding</keyword>
<dbReference type="CDD" id="cd02791">
    <property type="entry name" value="MopB_CT_Nitrate-R-NapA-like"/>
    <property type="match status" value="1"/>
</dbReference>
<dbReference type="GO" id="GO:0046872">
    <property type="term" value="F:metal ion binding"/>
    <property type="evidence" value="ECO:0007669"/>
    <property type="project" value="UniProtKB-KW"/>
</dbReference>
<dbReference type="InterPro" id="IPR006963">
    <property type="entry name" value="Mopterin_OxRdtase_4Fe-4S_dom"/>
</dbReference>
<reference evidence="12" key="1">
    <citation type="submission" date="2019-06" db="EMBL/GenBank/DDBJ databases">
        <title>Complete genome sequence of Methylogaea oryzae strain JCM16910.</title>
        <authorList>
            <person name="Asakawa S."/>
        </authorList>
    </citation>
    <scope>NUCLEOTIDE SEQUENCE</scope>
    <source>
        <strain evidence="12">E10</strain>
    </source>
</reference>
<evidence type="ECO:0000256" key="1">
    <source>
        <dbReference type="ARBA" id="ARBA00001942"/>
    </source>
</evidence>
<evidence type="ECO:0000256" key="10">
    <source>
        <dbReference type="ARBA" id="ARBA00023063"/>
    </source>
</evidence>
<dbReference type="EMBL" id="AP019782">
    <property type="protein sequence ID" value="BBL70381.1"/>
    <property type="molecule type" value="Genomic_DNA"/>
</dbReference>
<keyword evidence="5" id="KW-0500">Molybdenum</keyword>
<dbReference type="PROSITE" id="PS51669">
    <property type="entry name" value="4FE4S_MOW_BIS_MGD"/>
    <property type="match status" value="1"/>
</dbReference>
<accession>A0A8D5AJT4</accession>
<comment type="cofactor">
    <cofactor evidence="1">
        <name>Mo-bis(molybdopterin guanine dinucleotide)</name>
        <dbReference type="ChEBI" id="CHEBI:60539"/>
    </cofactor>
</comment>
<dbReference type="CDD" id="cd02754">
    <property type="entry name" value="MopB_Nitrate-R-NapA-like"/>
    <property type="match status" value="1"/>
</dbReference>
<dbReference type="Proteomes" id="UP000824988">
    <property type="component" value="Chromosome"/>
</dbReference>
<sequence length="921" mass="98770">MTTLIHSQTHVCTTCPYCGVGCGVLAGDGGASIQGDPQHPSNFGRLCSKGSALGDTLALENRLLYPEVAGRRAGWDEALEVVAAHFAAAAHDHGPDAVAFYVSGQLLTEDYYVANKLMKGYLGSANIDTNSRLCMSSTVAGHKRAFGFDTVPGCYEDLEQADLIVLAGSNTAWCHPVLFQRIAQRKKTHPKLRIVNIDPRATATAESADLQLALQPGSDVLLFNGLLNYLRQHDRLDFRFLEQCAEGYADALEMARQTAPSIPAVAAGCGLAESDVATFYRWFADTEKTVTAWSQGVNQSSSGSDKVNAIINVHLATGRIGKPGMGPFSLTGQPNAMGGREVGGLANQVAAHLDWNDRDLNLLADFWQAPNLARRPGLKAVELFQALKEGRIKALWVMATNPAVSLPDSNAVRRALENCPFLVVSDCCDATDLAPYAHVRLPALAWGEKNGTVTNSERRISRQRPFLPAPGEAQPDWWIVSQVAQHLGFGDAFAYRSPAEIFDEHARLSGHGNGGSRPFDISGLAGLGEDGYDALQPVQWPVTAQAPNGTARLWSAEDFAAHGRRANLLALAPKPPAEAASAEYPLILNTGRVRDHWHTMSRTALSPRLCRHQGEPYAELNPADAEPLGITDGALVRLSSRHGMALARAKVTGGQRPGSVFMPMHWNGQHARQALVNSLVSPVVDPLSGEPESKAAPVAVQSFPAAWHGFVLSRQPLSLPESAQYAVQIRGADCWLYELAGLEAAADWPAWVRALTEAAGGHPPSASAPCEAANVGCASRTKTTPTVCDAHPTMDAEWLDFHDPRAGRYRAACLDDNRLLLCAFIGPDHRLPSRDWLESLFAKETLAAEDRTNLLAGRPRRAEDDGGPTVCACFGVGRDTLKRAIAVQGLDNTDDIGAALKAGTGCGSCLPELRALLAETR</sequence>
<keyword evidence="8" id="KW-0408">Iron</keyword>
<keyword evidence="10" id="KW-0534">Nitrate assimilation</keyword>
<dbReference type="InterPro" id="IPR006656">
    <property type="entry name" value="Mopterin_OxRdtase"/>
</dbReference>
<gene>
    <name evidence="12" type="primary">narB</name>
    <name evidence="12" type="ORF">MoryE10_09870</name>
</gene>
<name>A0A8D5AJT4_9GAMM</name>
<keyword evidence="9" id="KW-0411">Iron-sulfur</keyword>
<keyword evidence="7" id="KW-0560">Oxidoreductase</keyword>
<evidence type="ECO:0000256" key="2">
    <source>
        <dbReference type="ARBA" id="ARBA00001966"/>
    </source>
</evidence>
<keyword evidence="4" id="KW-0004">4Fe-4S</keyword>
<evidence type="ECO:0000313" key="13">
    <source>
        <dbReference type="Proteomes" id="UP000824988"/>
    </source>
</evidence>
<dbReference type="GO" id="GO:0051539">
    <property type="term" value="F:4 iron, 4 sulfur cluster binding"/>
    <property type="evidence" value="ECO:0007669"/>
    <property type="project" value="UniProtKB-KW"/>
</dbReference>
<dbReference type="Pfam" id="PF00384">
    <property type="entry name" value="Molybdopterin"/>
    <property type="match status" value="1"/>
</dbReference>
<proteinExistence type="inferred from homology"/>
<protein>
    <submittedName>
        <fullName evidence="12">Nitrate reductase</fullName>
    </submittedName>
</protein>
<dbReference type="InterPro" id="IPR050123">
    <property type="entry name" value="Prok_molybdopt-oxidoreductase"/>
</dbReference>